<accession>A0A0L9T7I2</accession>
<dbReference type="Gramene" id="KOM26064">
    <property type="protein sequence ID" value="KOM26064"/>
    <property type="gene ID" value="LR48_Vigan221s002600"/>
</dbReference>
<name>A0A0L9T7I2_PHAAN</name>
<feature type="compositionally biased region" description="Basic and acidic residues" evidence="1">
    <location>
        <begin position="61"/>
        <end position="94"/>
    </location>
</feature>
<evidence type="ECO:0000313" key="2">
    <source>
        <dbReference type="EMBL" id="KOM26064.1"/>
    </source>
</evidence>
<dbReference type="AlphaFoldDB" id="A0A0L9T7I2"/>
<dbReference type="EMBL" id="KQ258300">
    <property type="protein sequence ID" value="KOM26064.1"/>
    <property type="molecule type" value="Genomic_DNA"/>
</dbReference>
<reference evidence="3" key="1">
    <citation type="journal article" date="2015" name="Proc. Natl. Acad. Sci. U.S.A.">
        <title>Genome sequencing of adzuki bean (Vigna angularis) provides insight into high starch and low fat accumulation and domestication.</title>
        <authorList>
            <person name="Yang K."/>
            <person name="Tian Z."/>
            <person name="Chen C."/>
            <person name="Luo L."/>
            <person name="Zhao B."/>
            <person name="Wang Z."/>
            <person name="Yu L."/>
            <person name="Li Y."/>
            <person name="Sun Y."/>
            <person name="Li W."/>
            <person name="Chen Y."/>
            <person name="Li Y."/>
            <person name="Zhang Y."/>
            <person name="Ai D."/>
            <person name="Zhao J."/>
            <person name="Shang C."/>
            <person name="Ma Y."/>
            <person name="Wu B."/>
            <person name="Wang M."/>
            <person name="Gao L."/>
            <person name="Sun D."/>
            <person name="Zhang P."/>
            <person name="Guo F."/>
            <person name="Wang W."/>
            <person name="Li Y."/>
            <person name="Wang J."/>
            <person name="Varshney R.K."/>
            <person name="Wang J."/>
            <person name="Ling H.Q."/>
            <person name="Wan P."/>
        </authorList>
    </citation>
    <scope>NUCLEOTIDE SEQUENCE</scope>
    <source>
        <strain evidence="3">cv. Jingnong 6</strain>
    </source>
</reference>
<feature type="region of interest" description="Disordered" evidence="1">
    <location>
        <begin position="61"/>
        <end position="102"/>
    </location>
</feature>
<dbReference type="Proteomes" id="UP000053144">
    <property type="component" value="Unassembled WGS sequence"/>
</dbReference>
<evidence type="ECO:0000313" key="3">
    <source>
        <dbReference type="Proteomes" id="UP000053144"/>
    </source>
</evidence>
<proteinExistence type="predicted"/>
<protein>
    <submittedName>
        <fullName evidence="2">Uncharacterized protein</fullName>
    </submittedName>
</protein>
<sequence>MDDMLQQFIQMSESHHNDTQAACIRMEVQCRFIIQKLDYLKDNMNPREECTTIVTESGKVLDERKIERKEEESLSEKEKDVEEKKEKEENEEKKRRGKKQRG</sequence>
<gene>
    <name evidence="2" type="ORF">LR48_Vigan221s002600</name>
</gene>
<organism evidence="2 3">
    <name type="scientific">Phaseolus angularis</name>
    <name type="common">Azuki bean</name>
    <name type="synonym">Vigna angularis</name>
    <dbReference type="NCBI Taxonomy" id="3914"/>
    <lineage>
        <taxon>Eukaryota</taxon>
        <taxon>Viridiplantae</taxon>
        <taxon>Streptophyta</taxon>
        <taxon>Embryophyta</taxon>
        <taxon>Tracheophyta</taxon>
        <taxon>Spermatophyta</taxon>
        <taxon>Magnoliopsida</taxon>
        <taxon>eudicotyledons</taxon>
        <taxon>Gunneridae</taxon>
        <taxon>Pentapetalae</taxon>
        <taxon>rosids</taxon>
        <taxon>fabids</taxon>
        <taxon>Fabales</taxon>
        <taxon>Fabaceae</taxon>
        <taxon>Papilionoideae</taxon>
        <taxon>50 kb inversion clade</taxon>
        <taxon>NPAAA clade</taxon>
        <taxon>indigoferoid/millettioid clade</taxon>
        <taxon>Phaseoleae</taxon>
        <taxon>Vigna</taxon>
    </lineage>
</organism>
<evidence type="ECO:0000256" key="1">
    <source>
        <dbReference type="SAM" id="MobiDB-lite"/>
    </source>
</evidence>